<comment type="caution">
    <text evidence="1">The sequence shown here is derived from an EMBL/GenBank/DDBJ whole genome shotgun (WGS) entry which is preliminary data.</text>
</comment>
<organism evidence="1 2">
    <name type="scientific">Bradyrhizobium iriomotense</name>
    <dbReference type="NCBI Taxonomy" id="441950"/>
    <lineage>
        <taxon>Bacteria</taxon>
        <taxon>Pseudomonadati</taxon>
        <taxon>Pseudomonadota</taxon>
        <taxon>Alphaproteobacteria</taxon>
        <taxon>Hyphomicrobiales</taxon>
        <taxon>Nitrobacteraceae</taxon>
        <taxon>Bradyrhizobium</taxon>
    </lineage>
</organism>
<dbReference type="Proteomes" id="UP001156905">
    <property type="component" value="Unassembled WGS sequence"/>
</dbReference>
<gene>
    <name evidence="1" type="ORF">GCM10007857_66410</name>
</gene>
<dbReference type="EMBL" id="BSOW01000029">
    <property type="protein sequence ID" value="GLR89927.1"/>
    <property type="molecule type" value="Genomic_DNA"/>
</dbReference>
<name>A0ABQ6BCR8_9BRAD</name>
<accession>A0ABQ6BCR8</accession>
<proteinExistence type="predicted"/>
<evidence type="ECO:0000313" key="1">
    <source>
        <dbReference type="EMBL" id="GLR89927.1"/>
    </source>
</evidence>
<keyword evidence="2" id="KW-1185">Reference proteome</keyword>
<evidence type="ECO:0000313" key="2">
    <source>
        <dbReference type="Proteomes" id="UP001156905"/>
    </source>
</evidence>
<reference evidence="2" key="1">
    <citation type="journal article" date="2019" name="Int. J. Syst. Evol. Microbiol.">
        <title>The Global Catalogue of Microorganisms (GCM) 10K type strain sequencing project: providing services to taxonomists for standard genome sequencing and annotation.</title>
        <authorList>
            <consortium name="The Broad Institute Genomics Platform"/>
            <consortium name="The Broad Institute Genome Sequencing Center for Infectious Disease"/>
            <person name="Wu L."/>
            <person name="Ma J."/>
        </authorList>
    </citation>
    <scope>NUCLEOTIDE SEQUENCE [LARGE SCALE GENOMIC DNA]</scope>
    <source>
        <strain evidence="2">NBRC 102520</strain>
    </source>
</reference>
<protein>
    <submittedName>
        <fullName evidence="1">Uncharacterized protein</fullName>
    </submittedName>
</protein>
<sequence>MLPSPSASICENRSFRASCGLIEVDDELAEELDEVELEELLVLADDWLCAAISALIVSGEICGQLPELTDELAPLVVLLPLSIENGLVAPCVEPVCCVEDVFEDVNACNASSAPDTAPRANNIRRLQTMRQAAANAPIQSASVVPAQKPQSNPAFARFGPSGNTGNSCRLRQNFPPTGSAFPALLPRFAHVRRGPSSHGANGFFGKLCP</sequence>